<evidence type="ECO:0000256" key="6">
    <source>
        <dbReference type="ARBA" id="ARBA00023315"/>
    </source>
</evidence>
<dbReference type="PROSITE" id="PS50216">
    <property type="entry name" value="DHHC"/>
    <property type="match status" value="1"/>
</dbReference>
<keyword evidence="2 7" id="KW-0808">Transferase</keyword>
<accession>A0A8S1PLT0</accession>
<evidence type="ECO:0000256" key="5">
    <source>
        <dbReference type="ARBA" id="ARBA00023136"/>
    </source>
</evidence>
<keyword evidence="6 7" id="KW-0012">Acyltransferase</keyword>
<dbReference type="EC" id="2.3.1.225" evidence="7"/>
<proteinExistence type="inferred from homology"/>
<dbReference type="AlphaFoldDB" id="A0A8S1PLT0"/>
<comment type="catalytic activity">
    <reaction evidence="7">
        <text>L-cysteinyl-[protein] + hexadecanoyl-CoA = S-hexadecanoyl-L-cysteinyl-[protein] + CoA</text>
        <dbReference type="Rhea" id="RHEA:36683"/>
        <dbReference type="Rhea" id="RHEA-COMP:10131"/>
        <dbReference type="Rhea" id="RHEA-COMP:11032"/>
        <dbReference type="ChEBI" id="CHEBI:29950"/>
        <dbReference type="ChEBI" id="CHEBI:57287"/>
        <dbReference type="ChEBI" id="CHEBI:57379"/>
        <dbReference type="ChEBI" id="CHEBI:74151"/>
        <dbReference type="EC" id="2.3.1.225"/>
    </reaction>
</comment>
<dbReference type="InterPro" id="IPR001594">
    <property type="entry name" value="Palmitoyltrfase_DHHC"/>
</dbReference>
<protein>
    <recommendedName>
        <fullName evidence="7">Palmitoyltransferase</fullName>
        <ecNumber evidence="7">2.3.1.225</ecNumber>
    </recommendedName>
</protein>
<keyword evidence="4 7" id="KW-1133">Transmembrane helix</keyword>
<dbReference type="OMA" id="PARSKWC"/>
<gene>
    <name evidence="9" type="ORF">PPRIM_AZ9-3.1.T1220075</name>
</gene>
<comment type="domain">
    <text evidence="7">The DHHC domain is required for palmitoyltransferase activity.</text>
</comment>
<evidence type="ECO:0000256" key="1">
    <source>
        <dbReference type="ARBA" id="ARBA00004141"/>
    </source>
</evidence>
<keyword evidence="5 7" id="KW-0472">Membrane</keyword>
<evidence type="ECO:0000256" key="3">
    <source>
        <dbReference type="ARBA" id="ARBA00022692"/>
    </source>
</evidence>
<evidence type="ECO:0000313" key="10">
    <source>
        <dbReference type="Proteomes" id="UP000688137"/>
    </source>
</evidence>
<feature type="transmembrane region" description="Helical" evidence="7">
    <location>
        <begin position="73"/>
        <end position="92"/>
    </location>
</feature>
<evidence type="ECO:0000259" key="8">
    <source>
        <dbReference type="Pfam" id="PF01529"/>
    </source>
</evidence>
<comment type="subcellular location">
    <subcellularLocation>
        <location evidence="1">Membrane</location>
        <topology evidence="1">Multi-pass membrane protein</topology>
    </subcellularLocation>
</comment>
<dbReference type="Pfam" id="PF01529">
    <property type="entry name" value="DHHC"/>
    <property type="match status" value="1"/>
</dbReference>
<comment type="caution">
    <text evidence="9">The sequence shown here is derived from an EMBL/GenBank/DDBJ whole genome shotgun (WGS) entry which is preliminary data.</text>
</comment>
<evidence type="ECO:0000313" key="9">
    <source>
        <dbReference type="EMBL" id="CAD8103871.1"/>
    </source>
</evidence>
<feature type="transmembrane region" description="Helical" evidence="7">
    <location>
        <begin position="267"/>
        <end position="290"/>
    </location>
</feature>
<dbReference type="Proteomes" id="UP000688137">
    <property type="component" value="Unassembled WGS sequence"/>
</dbReference>
<dbReference type="GO" id="GO:0016020">
    <property type="term" value="C:membrane"/>
    <property type="evidence" value="ECO:0007669"/>
    <property type="project" value="UniProtKB-SubCell"/>
</dbReference>
<feature type="domain" description="Palmitoyltransferase DHHC" evidence="8">
    <location>
        <begin position="157"/>
        <end position="304"/>
    </location>
</feature>
<sequence length="382" mass="44955">MEYLAIITLLFLIVGASLYLLVCVDPNSQGLLGKMNRFVFNTIPMIIKKILGERIFRVFKRGIDYFFYSNHPLVQIFYVLVAVGGYLVYLYFGFLELFENNPFVSHLDTAIGSTMALFCFYSFFQACRYRPGIINKENNKVYVNEFKEYYDNVVYTKDNECKTCNIIKPARSKHCRVCNVCVSRFDHHCVWIRQCVGQKNYKYFVKFIITHAILCDYGAYLGFRCIQGIIVKEKLLEAQFRDPVTKQRLQATWGIIAQYLFYKNTMYIFIVILCIVMGIALTCFALYHLYMIGQDTTTNEKMKRSDFLNFFDEETERLQKQLKDAQNPEDIKQVNTKLEQIKQCQNRIIPVKQIGIWKGLKRVFNESDELDQKIKINNKKKQ</sequence>
<feature type="transmembrane region" description="Helical" evidence="7">
    <location>
        <begin position="104"/>
        <end position="124"/>
    </location>
</feature>
<keyword evidence="10" id="KW-1185">Reference proteome</keyword>
<keyword evidence="3 7" id="KW-0812">Transmembrane</keyword>
<dbReference type="PANTHER" id="PTHR12246">
    <property type="entry name" value="PALMITOYLTRANSFERASE ZDHHC16"/>
    <property type="match status" value="1"/>
</dbReference>
<reference evidence="9" key="1">
    <citation type="submission" date="2021-01" db="EMBL/GenBank/DDBJ databases">
        <authorList>
            <consortium name="Genoscope - CEA"/>
            <person name="William W."/>
        </authorList>
    </citation>
    <scope>NUCLEOTIDE SEQUENCE</scope>
</reference>
<feature type="transmembrane region" description="Helical" evidence="7">
    <location>
        <begin position="6"/>
        <end position="24"/>
    </location>
</feature>
<evidence type="ECO:0000256" key="2">
    <source>
        <dbReference type="ARBA" id="ARBA00022679"/>
    </source>
</evidence>
<dbReference type="GO" id="GO:0019706">
    <property type="term" value="F:protein-cysteine S-palmitoyltransferase activity"/>
    <property type="evidence" value="ECO:0007669"/>
    <property type="project" value="UniProtKB-EC"/>
</dbReference>
<evidence type="ECO:0000256" key="7">
    <source>
        <dbReference type="RuleBase" id="RU079119"/>
    </source>
</evidence>
<name>A0A8S1PLT0_PARPR</name>
<dbReference type="EMBL" id="CAJJDM010000125">
    <property type="protein sequence ID" value="CAD8103871.1"/>
    <property type="molecule type" value="Genomic_DNA"/>
</dbReference>
<comment type="similarity">
    <text evidence="7">Belongs to the DHHC palmitoyltransferase family.</text>
</comment>
<evidence type="ECO:0000256" key="4">
    <source>
        <dbReference type="ARBA" id="ARBA00022989"/>
    </source>
</evidence>
<dbReference type="InterPro" id="IPR039859">
    <property type="entry name" value="PFA4/ZDH16/20/ERF2-like"/>
</dbReference>
<organism evidence="9 10">
    <name type="scientific">Paramecium primaurelia</name>
    <dbReference type="NCBI Taxonomy" id="5886"/>
    <lineage>
        <taxon>Eukaryota</taxon>
        <taxon>Sar</taxon>
        <taxon>Alveolata</taxon>
        <taxon>Ciliophora</taxon>
        <taxon>Intramacronucleata</taxon>
        <taxon>Oligohymenophorea</taxon>
        <taxon>Peniculida</taxon>
        <taxon>Parameciidae</taxon>
        <taxon>Paramecium</taxon>
    </lineage>
</organism>